<feature type="transmembrane region" description="Helical" evidence="6">
    <location>
        <begin position="36"/>
        <end position="59"/>
    </location>
</feature>
<reference evidence="7 8" key="1">
    <citation type="submission" date="2019-05" db="EMBL/GenBank/DDBJ databases">
        <title>Ruegeria sp. nov., isolated from tidal flat.</title>
        <authorList>
            <person name="Kim W."/>
        </authorList>
    </citation>
    <scope>NUCLEOTIDE SEQUENCE [LARGE SCALE GENOMIC DNA]</scope>
    <source>
        <strain evidence="7 8">CAU 1488</strain>
    </source>
</reference>
<feature type="transmembrane region" description="Helical" evidence="6">
    <location>
        <begin position="470"/>
        <end position="488"/>
    </location>
</feature>
<comment type="similarity">
    <text evidence="2">Belongs to the sodium:solute symporter (SSF) (TC 2.A.21) family.</text>
</comment>
<feature type="transmembrane region" description="Helical" evidence="6">
    <location>
        <begin position="282"/>
        <end position="304"/>
    </location>
</feature>
<dbReference type="Gene3D" id="1.20.1730.10">
    <property type="entry name" value="Sodium/glucose cotransporter"/>
    <property type="match status" value="1"/>
</dbReference>
<evidence type="ECO:0000256" key="6">
    <source>
        <dbReference type="SAM" id="Phobius"/>
    </source>
</evidence>
<comment type="caution">
    <text evidence="7">The sequence shown here is derived from an EMBL/GenBank/DDBJ whole genome shotgun (WGS) entry which is preliminary data.</text>
</comment>
<keyword evidence="4 6" id="KW-1133">Transmembrane helix</keyword>
<dbReference type="InterPro" id="IPR001734">
    <property type="entry name" value="Na/solute_symporter"/>
</dbReference>
<accession>A0ABY2WT87</accession>
<proteinExistence type="inferred from homology"/>
<organism evidence="7 8">
    <name type="scientific">Ruegeria sediminis</name>
    <dbReference type="NCBI Taxonomy" id="2583820"/>
    <lineage>
        <taxon>Bacteria</taxon>
        <taxon>Pseudomonadati</taxon>
        <taxon>Pseudomonadota</taxon>
        <taxon>Alphaproteobacteria</taxon>
        <taxon>Rhodobacterales</taxon>
        <taxon>Roseobacteraceae</taxon>
        <taxon>Ruegeria</taxon>
    </lineage>
</organism>
<sequence>MTTPLLITLVLLALYGLYFAARVARTDADPGTFLDAGQALPGWSVMFLLPGIVMAGYGIDRHLFLVGRFGLQATHVTVGFVLVAIAALLVFNRLWLATRVANLYTPGEALGRYYGSVALRVAVMALGLLFALPFAADLLSSAARILEAATDGIIPRVAGVWLIAFSLAIPAIVGGWRATVLVLAMESILLAVLLPGVAVFTEMTSQGDGFPSLPIQVADGVLWDRIPGVLQNSAGIGKSVPSGGIFTAVGIASTVIAAIGIIFSPATLYLGQTVRAGRAFGVSTVWMTGGFATGAMVLAVPLLVARMPDGSVALADDLFAIEPLAGVGLLLLNLVGALLAVSFFVTGGAVLVTRELLFAYLLPSLSDRQQRLAARIALGFAYFIMALMAAFSPFVSAVAASVALPLSVQMLPAILGLTFFRWISRGAVLAGMTIGVLIVVFTEPLGLILFEALFVELPWGRWPLTIHSAVWGLAFNVSFVLLASGVTLRAPDRLERDRLHDAMATHQMNNAGGRGLLWTLMLLWGFLAYGPGAILGNTFFSRPIFTKVEAGLGVPSLWVWQILFWLFGVVLVWWLAYRVGFGQTSEDGIKPIQLGEARAKRTPDWLAAGLARVAERPARLGARRYSAEPAKGYAKRAERSG</sequence>
<feature type="transmembrane region" description="Helical" evidence="6">
    <location>
        <begin position="113"/>
        <end position="133"/>
    </location>
</feature>
<keyword evidence="3 6" id="KW-0812">Transmembrane</keyword>
<gene>
    <name evidence="7" type="ORF">FGK63_18460</name>
</gene>
<feature type="transmembrane region" description="Helical" evidence="6">
    <location>
        <begin position="397"/>
        <end position="420"/>
    </location>
</feature>
<keyword evidence="5 6" id="KW-0472">Membrane</keyword>
<name>A0ABY2WT87_9RHOB</name>
<comment type="subcellular location">
    <subcellularLocation>
        <location evidence="1">Membrane</location>
        <topology evidence="1">Multi-pass membrane protein</topology>
    </subcellularLocation>
</comment>
<feature type="transmembrane region" description="Helical" evidence="6">
    <location>
        <begin position="324"/>
        <end position="352"/>
    </location>
</feature>
<evidence type="ECO:0000256" key="2">
    <source>
        <dbReference type="ARBA" id="ARBA00006434"/>
    </source>
</evidence>
<dbReference type="PROSITE" id="PS50283">
    <property type="entry name" value="NA_SOLUT_SYMP_3"/>
    <property type="match status" value="1"/>
</dbReference>
<dbReference type="Proteomes" id="UP001193035">
    <property type="component" value="Unassembled WGS sequence"/>
</dbReference>
<feature type="transmembrane region" description="Helical" evidence="6">
    <location>
        <begin position="6"/>
        <end position="24"/>
    </location>
</feature>
<evidence type="ECO:0000313" key="7">
    <source>
        <dbReference type="EMBL" id="TMV04268.1"/>
    </source>
</evidence>
<keyword evidence="8" id="KW-1185">Reference proteome</keyword>
<dbReference type="EMBL" id="VCPD01000008">
    <property type="protein sequence ID" value="TMV04268.1"/>
    <property type="molecule type" value="Genomic_DNA"/>
</dbReference>
<protein>
    <recommendedName>
        <fullName evidence="9">Sodium:solute symporter</fullName>
    </recommendedName>
</protein>
<feature type="transmembrane region" description="Helical" evidence="6">
    <location>
        <begin position="427"/>
        <end position="450"/>
    </location>
</feature>
<dbReference type="RefSeq" id="WP_138845054.1">
    <property type="nucleotide sequence ID" value="NZ_VCPD01000008.1"/>
</dbReference>
<feature type="transmembrane region" description="Helical" evidence="6">
    <location>
        <begin position="180"/>
        <end position="200"/>
    </location>
</feature>
<feature type="transmembrane region" description="Helical" evidence="6">
    <location>
        <begin position="557"/>
        <end position="576"/>
    </location>
</feature>
<evidence type="ECO:0000256" key="5">
    <source>
        <dbReference type="ARBA" id="ARBA00023136"/>
    </source>
</evidence>
<evidence type="ECO:0000256" key="4">
    <source>
        <dbReference type="ARBA" id="ARBA00022989"/>
    </source>
</evidence>
<evidence type="ECO:0008006" key="9">
    <source>
        <dbReference type="Google" id="ProtNLM"/>
    </source>
</evidence>
<feature type="transmembrane region" description="Helical" evidence="6">
    <location>
        <begin position="71"/>
        <end position="92"/>
    </location>
</feature>
<feature type="transmembrane region" description="Helical" evidence="6">
    <location>
        <begin position="153"/>
        <end position="173"/>
    </location>
</feature>
<evidence type="ECO:0000256" key="1">
    <source>
        <dbReference type="ARBA" id="ARBA00004141"/>
    </source>
</evidence>
<evidence type="ECO:0000256" key="3">
    <source>
        <dbReference type="ARBA" id="ARBA00022692"/>
    </source>
</evidence>
<dbReference type="InterPro" id="IPR038377">
    <property type="entry name" value="Na/Glc_symporter_sf"/>
</dbReference>
<feature type="transmembrane region" description="Helical" evidence="6">
    <location>
        <begin position="516"/>
        <end position="537"/>
    </location>
</feature>
<feature type="transmembrane region" description="Helical" evidence="6">
    <location>
        <begin position="372"/>
        <end position="391"/>
    </location>
</feature>
<feature type="transmembrane region" description="Helical" evidence="6">
    <location>
        <begin position="245"/>
        <end position="270"/>
    </location>
</feature>
<evidence type="ECO:0000313" key="8">
    <source>
        <dbReference type="Proteomes" id="UP001193035"/>
    </source>
</evidence>